<evidence type="ECO:0000256" key="2">
    <source>
        <dbReference type="ARBA" id="ARBA00023157"/>
    </source>
</evidence>
<evidence type="ECO:0000256" key="5">
    <source>
        <dbReference type="ARBA" id="ARBA00038222"/>
    </source>
</evidence>
<dbReference type="FunFam" id="2.60.40.10:FF:000244">
    <property type="entry name" value="carcinoembryonic antigen-related cell adhesion molecule 16"/>
    <property type="match status" value="1"/>
</dbReference>
<keyword evidence="4" id="KW-0393">Immunoglobulin domain</keyword>
<evidence type="ECO:0000313" key="8">
    <source>
        <dbReference type="Proteomes" id="UP000694411"/>
    </source>
</evidence>
<dbReference type="Ensembl" id="ENSTGET00000029113.1">
    <property type="protein sequence ID" value="ENSTGEP00000024421.1"/>
    <property type="gene ID" value="ENSTGEG00000019738.1"/>
</dbReference>
<feature type="domain" description="Ig-like" evidence="6">
    <location>
        <begin position="142"/>
        <end position="215"/>
    </location>
</feature>
<evidence type="ECO:0000256" key="4">
    <source>
        <dbReference type="ARBA" id="ARBA00023319"/>
    </source>
</evidence>
<keyword evidence="1" id="KW-0732">Signal</keyword>
<dbReference type="AlphaFoldDB" id="A0A8D2FTV7"/>
<comment type="similarity">
    <text evidence="5">Belongs to the immunoglobulin superfamily. CEA family.</text>
</comment>
<keyword evidence="8" id="KW-1185">Reference proteome</keyword>
<dbReference type="SMART" id="SM00409">
    <property type="entry name" value="IG"/>
    <property type="match status" value="2"/>
</dbReference>
<reference evidence="7" key="1">
    <citation type="submission" date="2018-05" db="EMBL/GenBank/DDBJ databases">
        <title>Whole genome of Theropithecus gelada.</title>
        <authorList>
            <person name="Chiou K.L."/>
            <person name="Snyder-Mackler N."/>
        </authorList>
    </citation>
    <scope>NUCLEOTIDE SEQUENCE [LARGE SCALE GENOMIC DNA]</scope>
</reference>
<organism evidence="7 8">
    <name type="scientific">Theropithecus gelada</name>
    <name type="common">Gelada baboon</name>
    <dbReference type="NCBI Taxonomy" id="9565"/>
    <lineage>
        <taxon>Eukaryota</taxon>
        <taxon>Metazoa</taxon>
        <taxon>Chordata</taxon>
        <taxon>Craniata</taxon>
        <taxon>Vertebrata</taxon>
        <taxon>Euteleostomi</taxon>
        <taxon>Mammalia</taxon>
        <taxon>Eutheria</taxon>
        <taxon>Euarchontoglires</taxon>
        <taxon>Primates</taxon>
        <taxon>Haplorrhini</taxon>
        <taxon>Catarrhini</taxon>
        <taxon>Cercopithecidae</taxon>
        <taxon>Cercopithecinae</taxon>
        <taxon>Theropithecus</taxon>
    </lineage>
</organism>
<dbReference type="Gene3D" id="2.60.40.10">
    <property type="entry name" value="Immunoglobulins"/>
    <property type="match status" value="3"/>
</dbReference>
<reference evidence="7" key="3">
    <citation type="submission" date="2025-09" db="UniProtKB">
        <authorList>
            <consortium name="Ensembl"/>
        </authorList>
    </citation>
    <scope>IDENTIFICATION</scope>
</reference>
<accession>A0A8D2FTV7</accession>
<dbReference type="GO" id="GO:0007157">
    <property type="term" value="P:heterophilic cell-cell adhesion via plasma membrane cell adhesion molecules"/>
    <property type="evidence" value="ECO:0007669"/>
    <property type="project" value="TreeGrafter"/>
</dbReference>
<dbReference type="InterPro" id="IPR036179">
    <property type="entry name" value="Ig-like_dom_sf"/>
</dbReference>
<dbReference type="InterPro" id="IPR007110">
    <property type="entry name" value="Ig-like_dom"/>
</dbReference>
<dbReference type="InterPro" id="IPR013783">
    <property type="entry name" value="Ig-like_fold"/>
</dbReference>
<dbReference type="PANTHER" id="PTHR44337:SF20">
    <property type="entry name" value="CARCINOEMBRYONIC ANTIGEN-RELATED CELL ADHESION MOLECULE 5-RELATED"/>
    <property type="match status" value="1"/>
</dbReference>
<dbReference type="SMART" id="SM00408">
    <property type="entry name" value="IGc2"/>
    <property type="match status" value="2"/>
</dbReference>
<dbReference type="InterPro" id="IPR003598">
    <property type="entry name" value="Ig_sub2"/>
</dbReference>
<sequence>LTHSPLTLSENNRTLILFGVTKRTAGPYECEMKSPVSSSRSDPVTLNPLPKPYITSNNFNPMENENVVALTCEPKTQGYTYLWRVNGQSLPVSSRLKQPGKNRILIVPNVTRNDTGPYECEIWDRVGSIPNDPITLDVLYGPHVPSILSPFTYYHIGENLYLTCFADSNPPAEYSWTINGKFLQSGQELSIPKITEKHSGLYGCSARNSIPASLAIEF</sequence>
<reference evidence="7" key="2">
    <citation type="submission" date="2025-08" db="UniProtKB">
        <authorList>
            <consortium name="Ensembl"/>
        </authorList>
    </citation>
    <scope>IDENTIFICATION</scope>
</reference>
<dbReference type="Pfam" id="PF13895">
    <property type="entry name" value="Ig_2"/>
    <property type="match status" value="1"/>
</dbReference>
<keyword evidence="3" id="KW-0325">Glycoprotein</keyword>
<dbReference type="Pfam" id="PF13927">
    <property type="entry name" value="Ig_3"/>
    <property type="match status" value="1"/>
</dbReference>
<dbReference type="GO" id="GO:0009986">
    <property type="term" value="C:cell surface"/>
    <property type="evidence" value="ECO:0007669"/>
    <property type="project" value="TreeGrafter"/>
</dbReference>
<proteinExistence type="inferred from homology"/>
<protein>
    <recommendedName>
        <fullName evidence="6">Ig-like domain-containing protein</fullName>
    </recommendedName>
</protein>
<dbReference type="InterPro" id="IPR052598">
    <property type="entry name" value="IgSF_CEA-related"/>
</dbReference>
<dbReference type="SUPFAM" id="SSF48726">
    <property type="entry name" value="Immunoglobulin"/>
    <property type="match status" value="2"/>
</dbReference>
<dbReference type="Proteomes" id="UP000694411">
    <property type="component" value="Chromosome 19"/>
</dbReference>
<name>A0A8D2FTV7_THEGE</name>
<evidence type="ECO:0000256" key="3">
    <source>
        <dbReference type="ARBA" id="ARBA00023180"/>
    </source>
</evidence>
<evidence type="ECO:0000256" key="1">
    <source>
        <dbReference type="ARBA" id="ARBA00022729"/>
    </source>
</evidence>
<dbReference type="PANTHER" id="PTHR44337">
    <property type="entry name" value="CARCINOEMBRYONIC ANTIGEN-RELATED CELL ADHESION MOLECULE 8"/>
    <property type="match status" value="1"/>
</dbReference>
<feature type="domain" description="Ig-like" evidence="6">
    <location>
        <begin position="50"/>
        <end position="137"/>
    </location>
</feature>
<dbReference type="InterPro" id="IPR003599">
    <property type="entry name" value="Ig_sub"/>
</dbReference>
<keyword evidence="2" id="KW-1015">Disulfide bond</keyword>
<evidence type="ECO:0000313" key="7">
    <source>
        <dbReference type="Ensembl" id="ENSTGEP00000024421.1"/>
    </source>
</evidence>
<evidence type="ECO:0000259" key="6">
    <source>
        <dbReference type="PROSITE" id="PS50835"/>
    </source>
</evidence>
<dbReference type="CDD" id="cd20948">
    <property type="entry name" value="IgC2_CEACAM5-like"/>
    <property type="match status" value="1"/>
</dbReference>
<dbReference type="PROSITE" id="PS50835">
    <property type="entry name" value="IG_LIKE"/>
    <property type="match status" value="2"/>
</dbReference>